<name>A0A2T3BBI6_AMORE</name>
<keyword evidence="2" id="KW-1185">Reference proteome</keyword>
<sequence>MSRMASAPPKHHRAAAPLRRCLGPTSAPLFFQITLAVSSPSCGMVGRPPVTIPPRYSFSARLAECSAHPWAKPSTIITTPPADNLLLINTSVSCYGLTEAATKRTRGGHGPRQAVNRVLPYVFSHTCTNPSMERIIAQQQRDGCIMHGHTRTAKTKGKSSLLLSRDP</sequence>
<evidence type="ECO:0000313" key="2">
    <source>
        <dbReference type="Proteomes" id="UP000241818"/>
    </source>
</evidence>
<dbReference type="RefSeq" id="XP_024724233.1">
    <property type="nucleotide sequence ID" value="XM_024865573.1"/>
</dbReference>
<gene>
    <name evidence="1" type="ORF">M430DRAFT_272996</name>
</gene>
<evidence type="ECO:0000313" key="1">
    <source>
        <dbReference type="EMBL" id="PSS25634.1"/>
    </source>
</evidence>
<accession>A0A2T3BBI6</accession>
<organism evidence="1 2">
    <name type="scientific">Amorphotheca resinae ATCC 22711</name>
    <dbReference type="NCBI Taxonomy" id="857342"/>
    <lineage>
        <taxon>Eukaryota</taxon>
        <taxon>Fungi</taxon>
        <taxon>Dikarya</taxon>
        <taxon>Ascomycota</taxon>
        <taxon>Pezizomycotina</taxon>
        <taxon>Leotiomycetes</taxon>
        <taxon>Helotiales</taxon>
        <taxon>Amorphothecaceae</taxon>
        <taxon>Amorphotheca</taxon>
    </lineage>
</organism>
<proteinExistence type="predicted"/>
<dbReference type="EMBL" id="KZ679007">
    <property type="protein sequence ID" value="PSS25634.1"/>
    <property type="molecule type" value="Genomic_DNA"/>
</dbReference>
<dbReference type="Proteomes" id="UP000241818">
    <property type="component" value="Unassembled WGS sequence"/>
</dbReference>
<reference evidence="1 2" key="1">
    <citation type="journal article" date="2018" name="New Phytol.">
        <title>Comparative genomics and transcriptomics depict ericoid mycorrhizal fungi as versatile saprotrophs and plant mutualists.</title>
        <authorList>
            <person name="Martino E."/>
            <person name="Morin E."/>
            <person name="Grelet G.A."/>
            <person name="Kuo A."/>
            <person name="Kohler A."/>
            <person name="Daghino S."/>
            <person name="Barry K.W."/>
            <person name="Cichocki N."/>
            <person name="Clum A."/>
            <person name="Dockter R.B."/>
            <person name="Hainaut M."/>
            <person name="Kuo R.C."/>
            <person name="LaButti K."/>
            <person name="Lindahl B.D."/>
            <person name="Lindquist E.A."/>
            <person name="Lipzen A."/>
            <person name="Khouja H.R."/>
            <person name="Magnuson J."/>
            <person name="Murat C."/>
            <person name="Ohm R.A."/>
            <person name="Singer S.W."/>
            <person name="Spatafora J.W."/>
            <person name="Wang M."/>
            <person name="Veneault-Fourrey C."/>
            <person name="Henrissat B."/>
            <person name="Grigoriev I.V."/>
            <person name="Martin F.M."/>
            <person name="Perotto S."/>
        </authorList>
    </citation>
    <scope>NUCLEOTIDE SEQUENCE [LARGE SCALE GENOMIC DNA]</scope>
    <source>
        <strain evidence="1 2">ATCC 22711</strain>
    </source>
</reference>
<dbReference type="AlphaFoldDB" id="A0A2T3BBI6"/>
<protein>
    <submittedName>
        <fullName evidence="1">Uncharacterized protein</fullName>
    </submittedName>
</protein>
<dbReference type="GeneID" id="36573654"/>
<dbReference type="InParanoid" id="A0A2T3BBI6"/>